<dbReference type="PIRSF" id="PIRSF000654">
    <property type="entry name" value="Integrin-linked_kinase"/>
    <property type="match status" value="1"/>
</dbReference>
<feature type="binding site" evidence="1">
    <location>
        <position position="48"/>
    </location>
    <ligand>
        <name>ATP</name>
        <dbReference type="ChEBI" id="CHEBI:30616"/>
    </ligand>
</feature>
<dbReference type="AlphaFoldDB" id="A0AAD5YCJ6"/>
<evidence type="ECO:0000313" key="4">
    <source>
        <dbReference type="Proteomes" id="UP001212997"/>
    </source>
</evidence>
<keyword evidence="1" id="KW-0547">Nucleotide-binding</keyword>
<dbReference type="Proteomes" id="UP001212997">
    <property type="component" value="Unassembled WGS sequence"/>
</dbReference>
<proteinExistence type="predicted"/>
<dbReference type="GO" id="GO:0004674">
    <property type="term" value="F:protein serine/threonine kinase activity"/>
    <property type="evidence" value="ECO:0007669"/>
    <property type="project" value="TreeGrafter"/>
</dbReference>
<evidence type="ECO:0000259" key="2">
    <source>
        <dbReference type="PROSITE" id="PS50011"/>
    </source>
</evidence>
<dbReference type="Gene3D" id="1.10.510.10">
    <property type="entry name" value="Transferase(Phosphotransferase) domain 1"/>
    <property type="match status" value="1"/>
</dbReference>
<gene>
    <name evidence="3" type="ORF">NLI96_g6879</name>
</gene>
<evidence type="ECO:0000256" key="1">
    <source>
        <dbReference type="PROSITE-ProRule" id="PRU10141"/>
    </source>
</evidence>
<dbReference type="GO" id="GO:0005524">
    <property type="term" value="F:ATP binding"/>
    <property type="evidence" value="ECO:0007669"/>
    <property type="project" value="UniProtKB-UniRule"/>
</dbReference>
<dbReference type="SUPFAM" id="SSF56112">
    <property type="entry name" value="Protein kinase-like (PK-like)"/>
    <property type="match status" value="1"/>
</dbReference>
<dbReference type="InterPro" id="IPR017441">
    <property type="entry name" value="Protein_kinase_ATP_BS"/>
</dbReference>
<dbReference type="InterPro" id="IPR011009">
    <property type="entry name" value="Kinase-like_dom_sf"/>
</dbReference>
<keyword evidence="4" id="KW-1185">Reference proteome</keyword>
<comment type="caution">
    <text evidence="3">The sequence shown here is derived from an EMBL/GenBank/DDBJ whole genome shotgun (WGS) entry which is preliminary data.</text>
</comment>
<dbReference type="InterPro" id="IPR001245">
    <property type="entry name" value="Ser-Thr/Tyr_kinase_cat_dom"/>
</dbReference>
<reference evidence="3" key="1">
    <citation type="submission" date="2022-07" db="EMBL/GenBank/DDBJ databases">
        <title>Genome Sequence of Physisporinus lineatus.</title>
        <authorList>
            <person name="Buettner E."/>
        </authorList>
    </citation>
    <scope>NUCLEOTIDE SEQUENCE</scope>
    <source>
        <strain evidence="3">VT162</strain>
    </source>
</reference>
<dbReference type="InterPro" id="IPR051681">
    <property type="entry name" value="Ser/Thr_Kinases-Pseudokinases"/>
</dbReference>
<name>A0AAD5YCJ6_9APHY</name>
<dbReference type="Pfam" id="PF07714">
    <property type="entry name" value="PK_Tyr_Ser-Thr"/>
    <property type="match status" value="1"/>
</dbReference>
<feature type="domain" description="Protein kinase" evidence="2">
    <location>
        <begin position="21"/>
        <end position="253"/>
    </location>
</feature>
<dbReference type="InterPro" id="IPR008266">
    <property type="entry name" value="Tyr_kinase_AS"/>
</dbReference>
<keyword evidence="1" id="KW-0067">ATP-binding</keyword>
<dbReference type="PROSITE" id="PS00107">
    <property type="entry name" value="PROTEIN_KINASE_ATP"/>
    <property type="match status" value="1"/>
</dbReference>
<dbReference type="EMBL" id="JANAWD010000266">
    <property type="protein sequence ID" value="KAJ3482587.1"/>
    <property type="molecule type" value="Genomic_DNA"/>
</dbReference>
<dbReference type="PROSITE" id="PS00109">
    <property type="entry name" value="PROTEIN_KINASE_TYR"/>
    <property type="match status" value="1"/>
</dbReference>
<evidence type="ECO:0000313" key="3">
    <source>
        <dbReference type="EMBL" id="KAJ3482587.1"/>
    </source>
</evidence>
<dbReference type="PROSITE" id="PS50011">
    <property type="entry name" value="PROTEIN_KINASE_DOM"/>
    <property type="match status" value="1"/>
</dbReference>
<dbReference type="PANTHER" id="PTHR44329">
    <property type="entry name" value="SERINE/THREONINE-PROTEIN KINASE TNNI3K-RELATED"/>
    <property type="match status" value="1"/>
</dbReference>
<dbReference type="InterPro" id="IPR000719">
    <property type="entry name" value="Prot_kinase_dom"/>
</dbReference>
<protein>
    <recommendedName>
        <fullName evidence="2">Protein kinase domain-containing protein</fullName>
    </recommendedName>
</protein>
<accession>A0AAD5YCJ6</accession>
<organism evidence="3 4">
    <name type="scientific">Meripilus lineatus</name>
    <dbReference type="NCBI Taxonomy" id="2056292"/>
    <lineage>
        <taxon>Eukaryota</taxon>
        <taxon>Fungi</taxon>
        <taxon>Dikarya</taxon>
        <taxon>Basidiomycota</taxon>
        <taxon>Agaricomycotina</taxon>
        <taxon>Agaricomycetes</taxon>
        <taxon>Polyporales</taxon>
        <taxon>Meripilaceae</taxon>
        <taxon>Meripilus</taxon>
    </lineage>
</organism>
<sequence>MKLCFVSGIVPQALMLKGFVISNGDSVGGGGFADIYKGTYRQVPVALKRLRVFQTLEESKRKSLRKAFYREALIWHQLDHPHVLSLLGVSEDASGRMLYMVLPWIEYGNVRQLLDQKMRETQFRGPFFLTTITIWLLEIAQGLSYLHSEGVVHGDLRGVNILVDSNGKMKLADFGLAVIAEAGESLTATIRGGAFGWLAPELIDPESFGLPNTRPTFASDVYSFACVCIELLSCRSPFFGVADAQIVMRDDRQ</sequence>